<dbReference type="RefSeq" id="WP_073592130.1">
    <property type="nucleotide sequence ID" value="NZ_MRCE01000003.1"/>
</dbReference>
<accession>A0A1U7IRK1</accession>
<comment type="caution">
    <text evidence="1">The sequence shown here is derived from an EMBL/GenBank/DDBJ whole genome shotgun (WGS) entry which is preliminary data.</text>
</comment>
<protein>
    <recommendedName>
        <fullName evidence="3">DUF2281 domain-containing protein</fullName>
    </recommendedName>
</protein>
<dbReference type="OrthoDB" id="9801704at2"/>
<gene>
    <name evidence="1" type="ORF">NIES2119_03725</name>
</gene>
<sequence length="72" mass="8387">MNTESLKLELIQWILSLKDPQTLNEIQQMKENFSEKAVVIQPRQFGCGKGIFSYVADDFDETPPGFEEYMLR</sequence>
<name>A0A1U7IRK1_9CYAN</name>
<organism evidence="1 2">
    <name type="scientific">[Phormidium ambiguum] IAM M-71</name>
    <dbReference type="NCBI Taxonomy" id="454136"/>
    <lineage>
        <taxon>Bacteria</taxon>
        <taxon>Bacillati</taxon>
        <taxon>Cyanobacteriota</taxon>
        <taxon>Cyanophyceae</taxon>
        <taxon>Oscillatoriophycideae</taxon>
        <taxon>Aerosakkonematales</taxon>
        <taxon>Aerosakkonemataceae</taxon>
        <taxon>Floridanema</taxon>
    </lineage>
</organism>
<evidence type="ECO:0000313" key="1">
    <source>
        <dbReference type="EMBL" id="OKH40067.1"/>
    </source>
</evidence>
<dbReference type="STRING" id="454136.NIES2119_03725"/>
<reference evidence="1 2" key="1">
    <citation type="submission" date="2016-11" db="EMBL/GenBank/DDBJ databases">
        <title>Draft Genome Sequences of Nine Cyanobacterial Strains from Diverse Habitats.</title>
        <authorList>
            <person name="Zhu T."/>
            <person name="Hou S."/>
            <person name="Lu X."/>
            <person name="Hess W.R."/>
        </authorList>
    </citation>
    <scope>NUCLEOTIDE SEQUENCE [LARGE SCALE GENOMIC DNA]</scope>
    <source>
        <strain evidence="1 2">IAM M-71</strain>
    </source>
</reference>
<dbReference type="EMBL" id="MRCE01000003">
    <property type="protein sequence ID" value="OKH40067.1"/>
    <property type="molecule type" value="Genomic_DNA"/>
</dbReference>
<evidence type="ECO:0008006" key="3">
    <source>
        <dbReference type="Google" id="ProtNLM"/>
    </source>
</evidence>
<dbReference type="AlphaFoldDB" id="A0A1U7IRK1"/>
<dbReference type="Proteomes" id="UP000185860">
    <property type="component" value="Unassembled WGS sequence"/>
</dbReference>
<evidence type="ECO:0000313" key="2">
    <source>
        <dbReference type="Proteomes" id="UP000185860"/>
    </source>
</evidence>
<proteinExistence type="predicted"/>